<proteinExistence type="inferred from homology"/>
<evidence type="ECO:0000313" key="2">
    <source>
        <dbReference type="EMBL" id="RWR91595.1"/>
    </source>
</evidence>
<evidence type="ECO:0000256" key="1">
    <source>
        <dbReference type="ARBA" id="ARBA00006974"/>
    </source>
</evidence>
<keyword evidence="3" id="KW-1185">Reference proteome</keyword>
<dbReference type="AlphaFoldDB" id="A0A443PLH3"/>
<dbReference type="EMBL" id="QPKB01000009">
    <property type="protein sequence ID" value="RWR91595.1"/>
    <property type="molecule type" value="Genomic_DNA"/>
</dbReference>
<dbReference type="OrthoDB" id="1930622at2759"/>
<dbReference type="GO" id="GO:0009733">
    <property type="term" value="P:response to auxin"/>
    <property type="evidence" value="ECO:0007669"/>
    <property type="project" value="InterPro"/>
</dbReference>
<dbReference type="Pfam" id="PF02519">
    <property type="entry name" value="Auxin_inducible"/>
    <property type="match status" value="1"/>
</dbReference>
<gene>
    <name evidence="2" type="ORF">CKAN_02076100</name>
</gene>
<organism evidence="2 3">
    <name type="scientific">Cinnamomum micranthum f. kanehirae</name>
    <dbReference type="NCBI Taxonomy" id="337451"/>
    <lineage>
        <taxon>Eukaryota</taxon>
        <taxon>Viridiplantae</taxon>
        <taxon>Streptophyta</taxon>
        <taxon>Embryophyta</taxon>
        <taxon>Tracheophyta</taxon>
        <taxon>Spermatophyta</taxon>
        <taxon>Magnoliopsida</taxon>
        <taxon>Magnoliidae</taxon>
        <taxon>Laurales</taxon>
        <taxon>Lauraceae</taxon>
        <taxon>Cinnamomum</taxon>
    </lineage>
</organism>
<dbReference type="Proteomes" id="UP000283530">
    <property type="component" value="Unassembled WGS sequence"/>
</dbReference>
<evidence type="ECO:0000313" key="3">
    <source>
        <dbReference type="Proteomes" id="UP000283530"/>
    </source>
</evidence>
<dbReference type="PANTHER" id="PTHR31374">
    <property type="entry name" value="AUXIN-INDUCED PROTEIN-LIKE-RELATED"/>
    <property type="match status" value="1"/>
</dbReference>
<dbReference type="InterPro" id="IPR003676">
    <property type="entry name" value="SAUR_fam"/>
</dbReference>
<sequence>MRNLLLLQHAVEKRVKRFLSIFRRPCIQHTEAWLEGVEGHFPVFVVDDGEPKKFIVPLRYLGHPPFLRLLEAAAEEFGFDQPGVLLIPCRAREIQAILL</sequence>
<protein>
    <submittedName>
        <fullName evidence="2">Auxin-responsive protein SAUR32-like protein</fullName>
    </submittedName>
</protein>
<comment type="similarity">
    <text evidence="1">Belongs to the ARG7 family.</text>
</comment>
<accession>A0A443PLH3</accession>
<comment type="caution">
    <text evidence="2">The sequence shown here is derived from an EMBL/GenBank/DDBJ whole genome shotgun (WGS) entry which is preliminary data.</text>
</comment>
<name>A0A443PLH3_9MAGN</name>
<reference evidence="2 3" key="1">
    <citation type="journal article" date="2019" name="Nat. Plants">
        <title>Stout camphor tree genome fills gaps in understanding of flowering plant genome evolution.</title>
        <authorList>
            <person name="Chaw S.M."/>
            <person name="Liu Y.C."/>
            <person name="Wu Y.W."/>
            <person name="Wang H.Y."/>
            <person name="Lin C.I."/>
            <person name="Wu C.S."/>
            <person name="Ke H.M."/>
            <person name="Chang L.Y."/>
            <person name="Hsu C.Y."/>
            <person name="Yang H.T."/>
            <person name="Sudianto E."/>
            <person name="Hsu M.H."/>
            <person name="Wu K.P."/>
            <person name="Wang L.N."/>
            <person name="Leebens-Mack J.H."/>
            <person name="Tsai I.J."/>
        </authorList>
    </citation>
    <scope>NUCLEOTIDE SEQUENCE [LARGE SCALE GENOMIC DNA]</scope>
    <source>
        <strain evidence="3">cv. Chaw 1501</strain>
        <tissue evidence="2">Young leaves</tissue>
    </source>
</reference>
<dbReference type="PANTHER" id="PTHR31374:SF16">
    <property type="entry name" value="AUXIN-RESPONSIVE FAMILY PROTEIN"/>
    <property type="match status" value="1"/>
</dbReference>